<keyword evidence="1" id="KW-0472">Membrane</keyword>
<protein>
    <submittedName>
        <fullName evidence="3">Potassium channel LctB</fullName>
    </submittedName>
</protein>
<name>A0A1I2L2K1_9BACI</name>
<accession>A0A1I2L2K1</accession>
<keyword evidence="3" id="KW-0407">Ion channel</keyword>
<dbReference type="SUPFAM" id="SSF81324">
    <property type="entry name" value="Voltage-gated potassium channels"/>
    <property type="match status" value="1"/>
</dbReference>
<keyword evidence="1" id="KW-0812">Transmembrane</keyword>
<feature type="domain" description="Potassium channel" evidence="2">
    <location>
        <begin position="47"/>
        <end position="122"/>
    </location>
</feature>
<reference evidence="4" key="1">
    <citation type="submission" date="2016-10" db="EMBL/GenBank/DDBJ databases">
        <authorList>
            <person name="Varghese N."/>
            <person name="Submissions S."/>
        </authorList>
    </citation>
    <scope>NUCLEOTIDE SEQUENCE [LARGE SCALE GENOMIC DNA]</scope>
    <source>
        <strain evidence="4">FP5</strain>
    </source>
</reference>
<organism evidence="3 4">
    <name type="scientific">Halobacillus alkaliphilus</name>
    <dbReference type="NCBI Taxonomy" id="396056"/>
    <lineage>
        <taxon>Bacteria</taxon>
        <taxon>Bacillati</taxon>
        <taxon>Bacillota</taxon>
        <taxon>Bacilli</taxon>
        <taxon>Bacillales</taxon>
        <taxon>Bacillaceae</taxon>
        <taxon>Halobacillus</taxon>
    </lineage>
</organism>
<proteinExistence type="predicted"/>
<keyword evidence="1" id="KW-1133">Transmembrane helix</keyword>
<feature type="transmembrane region" description="Helical" evidence="1">
    <location>
        <begin position="105"/>
        <end position="123"/>
    </location>
</feature>
<dbReference type="EMBL" id="FOOG01000007">
    <property type="protein sequence ID" value="SFF72778.1"/>
    <property type="molecule type" value="Genomic_DNA"/>
</dbReference>
<dbReference type="Proteomes" id="UP000198897">
    <property type="component" value="Unassembled WGS sequence"/>
</dbReference>
<dbReference type="Gene3D" id="1.10.287.70">
    <property type="match status" value="1"/>
</dbReference>
<feature type="transmembrane region" description="Helical" evidence="1">
    <location>
        <begin position="35"/>
        <end position="57"/>
    </location>
</feature>
<dbReference type="RefSeq" id="WP_089751109.1">
    <property type="nucleotide sequence ID" value="NZ_FOOG01000007.1"/>
</dbReference>
<keyword evidence="3" id="KW-0406">Ion transport</keyword>
<keyword evidence="3" id="KW-0813">Transport</keyword>
<feature type="transmembrane region" description="Helical" evidence="1">
    <location>
        <begin position="77"/>
        <end position="98"/>
    </location>
</feature>
<evidence type="ECO:0000313" key="4">
    <source>
        <dbReference type="Proteomes" id="UP000198897"/>
    </source>
</evidence>
<dbReference type="InterPro" id="IPR013099">
    <property type="entry name" value="K_chnl_dom"/>
</dbReference>
<gene>
    <name evidence="3" type="ORF">SAMN05216353_10725</name>
</gene>
<dbReference type="AlphaFoldDB" id="A0A1I2L2K1"/>
<evidence type="ECO:0000259" key="2">
    <source>
        <dbReference type="Pfam" id="PF07885"/>
    </source>
</evidence>
<feature type="transmembrane region" description="Helical" evidence="1">
    <location>
        <begin position="6"/>
        <end position="23"/>
    </location>
</feature>
<dbReference type="OrthoDB" id="9813518at2"/>
<keyword evidence="4" id="KW-1185">Reference proteome</keyword>
<dbReference type="Pfam" id="PF07885">
    <property type="entry name" value="Ion_trans_2"/>
    <property type="match status" value="1"/>
</dbReference>
<sequence>MVNILLIATVIFILANLVYFFSNKTYRNSYFSTALFLKLFFVSLGIILGFSVLYYLISFNSPVIVEGNDSMSPVDPSFWNFLYFSGVTMFSVGYGDYVPVGPTRFFALIQAGLGIFLPTAYFIKALDSSKDD</sequence>
<evidence type="ECO:0000256" key="1">
    <source>
        <dbReference type="SAM" id="Phobius"/>
    </source>
</evidence>
<evidence type="ECO:0000313" key="3">
    <source>
        <dbReference type="EMBL" id="SFF72778.1"/>
    </source>
</evidence>
<dbReference type="GO" id="GO:0034220">
    <property type="term" value="P:monoatomic ion transmembrane transport"/>
    <property type="evidence" value="ECO:0007669"/>
    <property type="project" value="UniProtKB-KW"/>
</dbReference>